<protein>
    <submittedName>
        <fullName evidence="1">Uncharacterized protein</fullName>
    </submittedName>
</protein>
<sequence>METCKIQPLLNESTVGRITSVAPLINPYWPKAIVDNDNEFLHCRLLSFYKIPFLDRRCAWQQYGSNNYQNPVNQHWPKALVPCRSDNSKAGVSVVIDQILS</sequence>
<dbReference type="Proteomes" id="UP001520878">
    <property type="component" value="Unassembled WGS sequence"/>
</dbReference>
<organism evidence="1 2">
    <name type="scientific">Fluctibacter halophilus</name>
    <dbReference type="NCBI Taxonomy" id="226011"/>
    <lineage>
        <taxon>Bacteria</taxon>
        <taxon>Pseudomonadati</taxon>
        <taxon>Pseudomonadota</taxon>
        <taxon>Gammaproteobacteria</taxon>
        <taxon>Alteromonadales</taxon>
        <taxon>Alteromonadaceae</taxon>
        <taxon>Fluctibacter</taxon>
    </lineage>
</organism>
<name>A0ABS8G9P1_9ALTE</name>
<reference evidence="1 2" key="1">
    <citation type="submission" date="2021-10" db="EMBL/GenBank/DDBJ databases">
        <title>Draft genome of Aestuariibacter halophilus JC2043.</title>
        <authorList>
            <person name="Emsley S.A."/>
            <person name="Pfannmuller K.M."/>
            <person name="Ushijima B."/>
            <person name="Saw J.H."/>
            <person name="Videau P."/>
        </authorList>
    </citation>
    <scope>NUCLEOTIDE SEQUENCE [LARGE SCALE GENOMIC DNA]</scope>
    <source>
        <strain evidence="1 2">JC2043</strain>
    </source>
</reference>
<evidence type="ECO:0000313" key="2">
    <source>
        <dbReference type="Proteomes" id="UP001520878"/>
    </source>
</evidence>
<comment type="caution">
    <text evidence="1">The sequence shown here is derived from an EMBL/GenBank/DDBJ whole genome shotgun (WGS) entry which is preliminary data.</text>
</comment>
<proteinExistence type="predicted"/>
<accession>A0ABS8G9P1</accession>
<dbReference type="RefSeq" id="WP_229161335.1">
    <property type="nucleotide sequence ID" value="NZ_JAJEWP010000004.1"/>
</dbReference>
<gene>
    <name evidence="1" type="ORF">LJ739_13670</name>
</gene>
<dbReference type="EMBL" id="JAJEWP010000004">
    <property type="protein sequence ID" value="MCC2617297.1"/>
    <property type="molecule type" value="Genomic_DNA"/>
</dbReference>
<evidence type="ECO:0000313" key="1">
    <source>
        <dbReference type="EMBL" id="MCC2617297.1"/>
    </source>
</evidence>
<keyword evidence="2" id="KW-1185">Reference proteome</keyword>